<dbReference type="CTD" id="20318310"/>
<sequence length="295" mass="33690">MNFQILYGTYIRPFLEYANQVVHSGRTKDVTLIERVQRVATKMVAWLKFVSRCLITFPGASSPPRGPKCSAKLFSFRVVASCNDLPSTVVRAPSRPQFKAIPDTYLWTTVAERQEQNRPGKLGQKPRSCVSIHESLKFLDEFLLSTMSPKSIFQLSLHLREQDARKLNPSLLIFSGCTNASPLPPRRFPEFVGIGDFSSMTPSVSMTNHARSNNLHSHPHSTSYHFHHAEDLDRLTTLYIRVMQILCLIVLVFVLSKPFTEATLIRLVFGDKLNYCNYTYVPATHNYRRPFKTYS</sequence>
<protein>
    <submittedName>
        <fullName evidence="1">Uncharacterized protein</fullName>
    </submittedName>
</protein>
<name>A0A075AGY5_OPIVI</name>
<keyword evidence="2" id="KW-1185">Reference proteome</keyword>
<accession>A0A075AGY5</accession>
<dbReference type="Proteomes" id="UP000054324">
    <property type="component" value="Unassembled WGS sequence"/>
</dbReference>
<dbReference type="AlphaFoldDB" id="A0A075AGY5"/>
<dbReference type="OrthoDB" id="6224496at2759"/>
<organism evidence="1 2">
    <name type="scientific">Opisthorchis viverrini</name>
    <name type="common">Southeast Asian liver fluke</name>
    <dbReference type="NCBI Taxonomy" id="6198"/>
    <lineage>
        <taxon>Eukaryota</taxon>
        <taxon>Metazoa</taxon>
        <taxon>Spiralia</taxon>
        <taxon>Lophotrochozoa</taxon>
        <taxon>Platyhelminthes</taxon>
        <taxon>Trematoda</taxon>
        <taxon>Digenea</taxon>
        <taxon>Opisthorchiida</taxon>
        <taxon>Opisthorchiata</taxon>
        <taxon>Opisthorchiidae</taxon>
        <taxon>Opisthorchis</taxon>
    </lineage>
</organism>
<dbReference type="KEGG" id="ovi:T265_04124"/>
<reference evidence="1 2" key="1">
    <citation type="submission" date="2013-11" db="EMBL/GenBank/DDBJ databases">
        <title>Opisthorchis viverrini - life in the bile duct.</title>
        <authorList>
            <person name="Young N.D."/>
            <person name="Nagarajan N."/>
            <person name="Lin S.J."/>
            <person name="Korhonen P.K."/>
            <person name="Jex A.R."/>
            <person name="Hall R.S."/>
            <person name="Safavi-Hemami H."/>
            <person name="Kaewkong W."/>
            <person name="Bertrand D."/>
            <person name="Gao S."/>
            <person name="Seet Q."/>
            <person name="Wongkham S."/>
            <person name="Teh B.T."/>
            <person name="Wongkham C."/>
            <person name="Intapan P.M."/>
            <person name="Maleewong W."/>
            <person name="Yang X."/>
            <person name="Hu M."/>
            <person name="Wang Z."/>
            <person name="Hofmann A."/>
            <person name="Sternberg P.W."/>
            <person name="Tan P."/>
            <person name="Wang J."/>
            <person name="Gasser R.B."/>
        </authorList>
    </citation>
    <scope>NUCLEOTIDE SEQUENCE [LARGE SCALE GENOMIC DNA]</scope>
</reference>
<dbReference type="RefSeq" id="XP_009167046.1">
    <property type="nucleotide sequence ID" value="XM_009168782.1"/>
</dbReference>
<dbReference type="GeneID" id="20318310"/>
<evidence type="ECO:0000313" key="2">
    <source>
        <dbReference type="Proteomes" id="UP000054324"/>
    </source>
</evidence>
<proteinExistence type="predicted"/>
<gene>
    <name evidence="1" type="ORF">T265_04124</name>
</gene>
<dbReference type="EMBL" id="KL596683">
    <property type="protein sequence ID" value="KER29189.1"/>
    <property type="molecule type" value="Genomic_DNA"/>
</dbReference>
<evidence type="ECO:0000313" key="1">
    <source>
        <dbReference type="EMBL" id="KER29189.1"/>
    </source>
</evidence>